<protein>
    <submittedName>
        <fullName evidence="2">Glycosyltransferase family 4 protein</fullName>
    </submittedName>
</protein>
<name>A0ABY3MDE2_9FLAO</name>
<evidence type="ECO:0000313" key="3">
    <source>
        <dbReference type="Proteomes" id="UP000323621"/>
    </source>
</evidence>
<dbReference type="RefSeq" id="WP_148380300.1">
    <property type="nucleotide sequence ID" value="NZ_VSKN01000002.1"/>
</dbReference>
<feature type="domain" description="Glycosyl transferase family 1" evidence="1">
    <location>
        <begin position="191"/>
        <end position="332"/>
    </location>
</feature>
<dbReference type="Proteomes" id="UP000323621">
    <property type="component" value="Unassembled WGS sequence"/>
</dbReference>
<reference evidence="2 3" key="1">
    <citation type="submission" date="2019-08" db="EMBL/GenBank/DDBJ databases">
        <title>Genomes of Antarctic Bizionia species.</title>
        <authorList>
            <person name="Bowman J.P."/>
        </authorList>
    </citation>
    <scope>NUCLEOTIDE SEQUENCE [LARGE SCALE GENOMIC DNA]</scope>
    <source>
        <strain evidence="2 3">IC164</strain>
    </source>
</reference>
<proteinExistence type="predicted"/>
<dbReference type="Gene3D" id="3.40.50.2000">
    <property type="entry name" value="Glycogen Phosphorylase B"/>
    <property type="match status" value="2"/>
</dbReference>
<sequence>MAIEQRHIAIVCNYELLPNRIGGMDYFFWAFDAACKKEGIAVDWFFPNTANFKEYKNLNIIPNTEQSVEAHFTSYIAHNTIQYSHVVTHFVELCTSFYKTIKKKQHLKIIAVDHNPRPLNGYTLQKRLKKRVKGILYSQYIDIFVGVSNYTCNAILKDFGMFLKPKTITIYNGVLLKDIIPKTAQRTLVNPRFLVVSHLRFSKGIQDLIQAVVRLPEVLKADLIIDVYGDGPYKAVLEDKIKSLRLHSVFAFKGSVNNLPSLYKDYDYLLQPTHMECFSLSVLESLAANIPVITTPVGGNEEVITHGDNGYIFNAKKSEELAELLEAIITGKQTIVGPTRPLIENHFSIEKMVEGHLELLN</sequence>
<dbReference type="PANTHER" id="PTHR12526:SF630">
    <property type="entry name" value="GLYCOSYLTRANSFERASE"/>
    <property type="match status" value="1"/>
</dbReference>
<organism evidence="2 3">
    <name type="scientific">Bizionia gelidisalsuginis</name>
    <dbReference type="NCBI Taxonomy" id="291188"/>
    <lineage>
        <taxon>Bacteria</taxon>
        <taxon>Pseudomonadati</taxon>
        <taxon>Bacteroidota</taxon>
        <taxon>Flavobacteriia</taxon>
        <taxon>Flavobacteriales</taxon>
        <taxon>Flavobacteriaceae</taxon>
        <taxon>Bizionia</taxon>
    </lineage>
</organism>
<dbReference type="PANTHER" id="PTHR12526">
    <property type="entry name" value="GLYCOSYLTRANSFERASE"/>
    <property type="match status" value="1"/>
</dbReference>
<accession>A0ABY3MDE2</accession>
<gene>
    <name evidence="2" type="ORF">ES677_02160</name>
</gene>
<evidence type="ECO:0000313" key="2">
    <source>
        <dbReference type="EMBL" id="TYC17004.1"/>
    </source>
</evidence>
<dbReference type="EMBL" id="VSKN01000002">
    <property type="protein sequence ID" value="TYC17004.1"/>
    <property type="molecule type" value="Genomic_DNA"/>
</dbReference>
<keyword evidence="3" id="KW-1185">Reference proteome</keyword>
<dbReference type="SUPFAM" id="SSF53756">
    <property type="entry name" value="UDP-Glycosyltransferase/glycogen phosphorylase"/>
    <property type="match status" value="1"/>
</dbReference>
<evidence type="ECO:0000259" key="1">
    <source>
        <dbReference type="Pfam" id="PF00534"/>
    </source>
</evidence>
<dbReference type="Pfam" id="PF00534">
    <property type="entry name" value="Glycos_transf_1"/>
    <property type="match status" value="1"/>
</dbReference>
<dbReference type="CDD" id="cd03801">
    <property type="entry name" value="GT4_PimA-like"/>
    <property type="match status" value="1"/>
</dbReference>
<dbReference type="InterPro" id="IPR001296">
    <property type="entry name" value="Glyco_trans_1"/>
</dbReference>
<comment type="caution">
    <text evidence="2">The sequence shown here is derived from an EMBL/GenBank/DDBJ whole genome shotgun (WGS) entry which is preliminary data.</text>
</comment>